<evidence type="ECO:0000313" key="2">
    <source>
        <dbReference type="Proteomes" id="UP000681340"/>
    </source>
</evidence>
<dbReference type="Proteomes" id="UP000681340">
    <property type="component" value="Unassembled WGS sequence"/>
</dbReference>
<protein>
    <submittedName>
        <fullName evidence="1">Uncharacterized protein</fullName>
    </submittedName>
</protein>
<keyword evidence="2" id="KW-1185">Reference proteome</keyword>
<comment type="caution">
    <text evidence="1">The sequence shown here is derived from an EMBL/GenBank/DDBJ whole genome shotgun (WGS) entry which is preliminary data.</text>
</comment>
<accession>A0A919SQ65</accession>
<reference evidence="1" key="1">
    <citation type="submission" date="2021-03" db="EMBL/GenBank/DDBJ databases">
        <title>Whole genome shotgun sequence of Actinoplanes auranticolor NBRC 12245.</title>
        <authorList>
            <person name="Komaki H."/>
            <person name="Tamura T."/>
        </authorList>
    </citation>
    <scope>NUCLEOTIDE SEQUENCE</scope>
    <source>
        <strain evidence="1">NBRC 12245</strain>
    </source>
</reference>
<evidence type="ECO:0000313" key="1">
    <source>
        <dbReference type="EMBL" id="GIM76980.1"/>
    </source>
</evidence>
<gene>
    <name evidence="1" type="ORF">Aau02nite_73620</name>
</gene>
<dbReference type="EMBL" id="BOQL01000065">
    <property type="protein sequence ID" value="GIM76980.1"/>
    <property type="molecule type" value="Genomic_DNA"/>
</dbReference>
<dbReference type="AlphaFoldDB" id="A0A919SQ65"/>
<proteinExistence type="predicted"/>
<name>A0A919SQ65_9ACTN</name>
<organism evidence="1 2">
    <name type="scientific">Actinoplanes auranticolor</name>
    <dbReference type="NCBI Taxonomy" id="47988"/>
    <lineage>
        <taxon>Bacteria</taxon>
        <taxon>Bacillati</taxon>
        <taxon>Actinomycetota</taxon>
        <taxon>Actinomycetes</taxon>
        <taxon>Micromonosporales</taxon>
        <taxon>Micromonosporaceae</taxon>
        <taxon>Actinoplanes</taxon>
    </lineage>
</organism>
<sequence>MEEAAVGESGELVMVGHPPERGALLLQLLNVRRELIDAGLEAGGCGLRPQLSVIR</sequence>